<evidence type="ECO:0000313" key="2">
    <source>
        <dbReference type="Proteomes" id="UP001148838"/>
    </source>
</evidence>
<proteinExistence type="predicted"/>
<dbReference type="EMBL" id="JAJSOF020000001">
    <property type="protein sequence ID" value="KAJ4451570.1"/>
    <property type="molecule type" value="Genomic_DNA"/>
</dbReference>
<accession>A0ABQ8TY37</accession>
<evidence type="ECO:0000313" key="1">
    <source>
        <dbReference type="EMBL" id="KAJ4451570.1"/>
    </source>
</evidence>
<organism evidence="1 2">
    <name type="scientific">Periplaneta americana</name>
    <name type="common">American cockroach</name>
    <name type="synonym">Blatta americana</name>
    <dbReference type="NCBI Taxonomy" id="6978"/>
    <lineage>
        <taxon>Eukaryota</taxon>
        <taxon>Metazoa</taxon>
        <taxon>Ecdysozoa</taxon>
        <taxon>Arthropoda</taxon>
        <taxon>Hexapoda</taxon>
        <taxon>Insecta</taxon>
        <taxon>Pterygota</taxon>
        <taxon>Neoptera</taxon>
        <taxon>Polyneoptera</taxon>
        <taxon>Dictyoptera</taxon>
        <taxon>Blattodea</taxon>
        <taxon>Blattoidea</taxon>
        <taxon>Blattidae</taxon>
        <taxon>Blattinae</taxon>
        <taxon>Periplaneta</taxon>
    </lineage>
</organism>
<protein>
    <submittedName>
        <fullName evidence="1">Uncharacterized protein</fullName>
    </submittedName>
</protein>
<sequence>MLLVYSCPVTGNSRNGNVDVYVDGDDVWYDGHQNPSPSNDGCDGDEYAIMVVVIKATFGVIKYIGQTVGIRQNDSEYRTETSAESKVVYFRRGFVCPIV</sequence>
<gene>
    <name evidence="1" type="ORF">ANN_03039</name>
</gene>
<keyword evidence="2" id="KW-1185">Reference proteome</keyword>
<reference evidence="1 2" key="1">
    <citation type="journal article" date="2022" name="Allergy">
        <title>Genome assembly and annotation of Periplaneta americana reveal a comprehensive cockroach allergen profile.</title>
        <authorList>
            <person name="Wang L."/>
            <person name="Xiong Q."/>
            <person name="Saelim N."/>
            <person name="Wang L."/>
            <person name="Nong W."/>
            <person name="Wan A.T."/>
            <person name="Shi M."/>
            <person name="Liu X."/>
            <person name="Cao Q."/>
            <person name="Hui J.H.L."/>
            <person name="Sookrung N."/>
            <person name="Leung T.F."/>
            <person name="Tungtrongchitr A."/>
            <person name="Tsui S.K.W."/>
        </authorList>
    </citation>
    <scope>NUCLEOTIDE SEQUENCE [LARGE SCALE GENOMIC DNA]</scope>
    <source>
        <strain evidence="1">PWHHKU_190912</strain>
    </source>
</reference>
<dbReference type="Proteomes" id="UP001148838">
    <property type="component" value="Unassembled WGS sequence"/>
</dbReference>
<comment type="caution">
    <text evidence="1">The sequence shown here is derived from an EMBL/GenBank/DDBJ whole genome shotgun (WGS) entry which is preliminary data.</text>
</comment>
<name>A0ABQ8TY37_PERAM</name>